<keyword evidence="4" id="KW-0548">Nucleotidyltransferase</keyword>
<dbReference type="SUPFAM" id="SSF81891">
    <property type="entry name" value="Poly A polymerase C-terminal region-like"/>
    <property type="match status" value="1"/>
</dbReference>
<name>A0AAE0TAG6_9BIVA</name>
<evidence type="ECO:0000256" key="1">
    <source>
        <dbReference type="ARBA" id="ARBA00007265"/>
    </source>
</evidence>
<dbReference type="Pfam" id="PF01743">
    <property type="entry name" value="PolyA_pol"/>
    <property type="match status" value="1"/>
</dbReference>
<dbReference type="InterPro" id="IPR050124">
    <property type="entry name" value="tRNA_CCA-adding_enzyme"/>
</dbReference>
<evidence type="ECO:0000256" key="6">
    <source>
        <dbReference type="ARBA" id="ARBA00022741"/>
    </source>
</evidence>
<dbReference type="CDD" id="cd05398">
    <property type="entry name" value="NT_ClassII-CCAase"/>
    <property type="match status" value="1"/>
</dbReference>
<dbReference type="Gene3D" id="2.40.100.10">
    <property type="entry name" value="Cyclophilin-like"/>
    <property type="match status" value="1"/>
</dbReference>
<dbReference type="InterPro" id="IPR002646">
    <property type="entry name" value="PolA_pol_head_dom"/>
</dbReference>
<keyword evidence="6" id="KW-0547">Nucleotide-binding</keyword>
<evidence type="ECO:0000256" key="10">
    <source>
        <dbReference type="RuleBase" id="RU003953"/>
    </source>
</evidence>
<dbReference type="AlphaFoldDB" id="A0AAE0TAG6"/>
<keyword evidence="13" id="KW-1185">Reference proteome</keyword>
<dbReference type="InterPro" id="IPR043519">
    <property type="entry name" value="NT_sf"/>
</dbReference>
<dbReference type="GO" id="GO:0003755">
    <property type="term" value="F:peptidyl-prolyl cis-trans isomerase activity"/>
    <property type="evidence" value="ECO:0007669"/>
    <property type="project" value="InterPro"/>
</dbReference>
<evidence type="ECO:0000313" key="12">
    <source>
        <dbReference type="EMBL" id="KAK3606800.1"/>
    </source>
</evidence>
<dbReference type="InterPro" id="IPR029000">
    <property type="entry name" value="Cyclophilin-like_dom_sf"/>
</dbReference>
<dbReference type="GO" id="GO:0006457">
    <property type="term" value="P:protein folding"/>
    <property type="evidence" value="ECO:0007669"/>
    <property type="project" value="InterPro"/>
</dbReference>
<dbReference type="GO" id="GO:0003723">
    <property type="term" value="F:RNA binding"/>
    <property type="evidence" value="ECO:0007669"/>
    <property type="project" value="UniProtKB-KW"/>
</dbReference>
<dbReference type="SUPFAM" id="SSF81301">
    <property type="entry name" value="Nucleotidyltransferase"/>
    <property type="match status" value="1"/>
</dbReference>
<reference evidence="12" key="3">
    <citation type="submission" date="2023-05" db="EMBL/GenBank/DDBJ databases">
        <authorList>
            <person name="Smith C.H."/>
        </authorList>
    </citation>
    <scope>NUCLEOTIDE SEQUENCE</scope>
    <source>
        <strain evidence="12">CHS0354</strain>
        <tissue evidence="12">Mantle</tissue>
    </source>
</reference>
<dbReference type="PROSITE" id="PS00170">
    <property type="entry name" value="CSA_PPIASE_1"/>
    <property type="match status" value="1"/>
</dbReference>
<evidence type="ECO:0000256" key="8">
    <source>
        <dbReference type="ARBA" id="ARBA00022842"/>
    </source>
</evidence>
<dbReference type="Pfam" id="PF00160">
    <property type="entry name" value="Pro_isomerase"/>
    <property type="match status" value="1"/>
</dbReference>
<evidence type="ECO:0000256" key="7">
    <source>
        <dbReference type="ARBA" id="ARBA00022840"/>
    </source>
</evidence>
<protein>
    <recommendedName>
        <fullName evidence="11">PPIase cyclophilin-type domain-containing protein</fullName>
    </recommendedName>
</protein>
<evidence type="ECO:0000313" key="13">
    <source>
        <dbReference type="Proteomes" id="UP001195483"/>
    </source>
</evidence>
<keyword evidence="2 10" id="KW-0808">Transferase</keyword>
<keyword evidence="5" id="KW-0479">Metal-binding</keyword>
<evidence type="ECO:0000256" key="2">
    <source>
        <dbReference type="ARBA" id="ARBA00022679"/>
    </source>
</evidence>
<dbReference type="GO" id="GO:0001680">
    <property type="term" value="P:tRNA 3'-terminal CCA addition"/>
    <property type="evidence" value="ECO:0007669"/>
    <property type="project" value="UniProtKB-ARBA"/>
</dbReference>
<dbReference type="Gene3D" id="1.10.3090.10">
    <property type="entry name" value="cca-adding enzyme, domain 2"/>
    <property type="match status" value="1"/>
</dbReference>
<dbReference type="Proteomes" id="UP001195483">
    <property type="component" value="Unassembled WGS sequence"/>
</dbReference>
<dbReference type="GO" id="GO:0046872">
    <property type="term" value="F:metal ion binding"/>
    <property type="evidence" value="ECO:0007669"/>
    <property type="project" value="UniProtKB-KW"/>
</dbReference>
<evidence type="ECO:0000256" key="9">
    <source>
        <dbReference type="ARBA" id="ARBA00022884"/>
    </source>
</evidence>
<evidence type="ECO:0000259" key="11">
    <source>
        <dbReference type="PROSITE" id="PS50072"/>
    </source>
</evidence>
<keyword evidence="9 10" id="KW-0694">RNA-binding</keyword>
<reference evidence="12" key="2">
    <citation type="journal article" date="2021" name="Genome Biol. Evol.">
        <title>Developing a high-quality reference genome for a parasitic bivalve with doubly uniparental inheritance (Bivalvia: Unionida).</title>
        <authorList>
            <person name="Smith C.H."/>
        </authorList>
    </citation>
    <scope>NUCLEOTIDE SEQUENCE</scope>
    <source>
        <strain evidence="12">CHS0354</strain>
        <tissue evidence="12">Mantle</tissue>
    </source>
</reference>
<dbReference type="InterPro" id="IPR020892">
    <property type="entry name" value="Cyclophilin-type_PPIase_CS"/>
</dbReference>
<feature type="domain" description="PPIase cyclophilin-type" evidence="11">
    <location>
        <begin position="14"/>
        <end position="173"/>
    </location>
</feature>
<dbReference type="GO" id="GO:0005524">
    <property type="term" value="F:ATP binding"/>
    <property type="evidence" value="ECO:0007669"/>
    <property type="project" value="UniProtKB-KW"/>
</dbReference>
<evidence type="ECO:0000256" key="5">
    <source>
        <dbReference type="ARBA" id="ARBA00022723"/>
    </source>
</evidence>
<dbReference type="SUPFAM" id="SSF50891">
    <property type="entry name" value="Cyclophilin-like"/>
    <property type="match status" value="1"/>
</dbReference>
<evidence type="ECO:0000256" key="3">
    <source>
        <dbReference type="ARBA" id="ARBA00022694"/>
    </source>
</evidence>
<keyword evidence="8" id="KW-0460">Magnesium</keyword>
<dbReference type="PANTHER" id="PTHR47545">
    <property type="entry name" value="MULTIFUNCTIONAL CCA PROTEIN"/>
    <property type="match status" value="1"/>
</dbReference>
<dbReference type="GO" id="GO:0016779">
    <property type="term" value="F:nucleotidyltransferase activity"/>
    <property type="evidence" value="ECO:0007669"/>
    <property type="project" value="UniProtKB-KW"/>
</dbReference>
<comment type="similarity">
    <text evidence="1 10">Belongs to the tRNA nucleotidyltransferase/poly(A) polymerase family.</text>
</comment>
<keyword evidence="7" id="KW-0067">ATP-binding</keyword>
<keyword evidence="3" id="KW-0819">tRNA processing</keyword>
<dbReference type="InterPro" id="IPR002130">
    <property type="entry name" value="Cyclophilin-type_PPIase_dom"/>
</dbReference>
<gene>
    <name evidence="12" type="ORF">CHS0354_018394</name>
</gene>
<dbReference type="PANTHER" id="PTHR47545:SF1">
    <property type="entry name" value="MULTIFUNCTIONAL CCA PROTEIN"/>
    <property type="match status" value="1"/>
</dbReference>
<evidence type="ECO:0000256" key="4">
    <source>
        <dbReference type="ARBA" id="ARBA00022695"/>
    </source>
</evidence>
<dbReference type="EMBL" id="JAEAOA010001141">
    <property type="protein sequence ID" value="KAK3606800.1"/>
    <property type="molecule type" value="Genomic_DNA"/>
</dbReference>
<sequence>MTEPQNPTAVFKIENHADIVIELDAARAPLTVANFLQYVDDEFYDGTVFHRVIENFMIQGGGFDRRMKEKSTREPVKNEAANKVSNRKGTIAMARTQAVDSARRSFLSIWRTIPFWITGRGITGMLCLDWEVTLDICRRIREHGGHAYLVGGSVRDSLLGIPVKDFDIEAYGLPPEELISAVKNAYRIDLVGKSFGVIKLKHHGVDVSLPRRERKTGVGHRDFMIASDHAMSPEEACLRRDFTVNAMMYDPLADTLTDPLGGAKDLEQRILRHCSHQFDEDPLRALRGMRFCAVFLLTPAPETAKLISSIDISPLTKSRVFDEWRKMLLYAPKISPGLDFLKVTGLDRFYPELKKMQGCPQDPIYHPEGDVWTHTALCLDAFAAFRPDNEADALTAGLALVCHDMGKPETTVFKENGRIGSPRHEVYSEIRGREFLSRITDSEQVMRQVLPLVRWHMSPYQLYAAKNSAAAVRRLAYRAGNLKLLAAVTAADHNGRGEPLRADVPEARYLIDMATQLELLDHRPVPLMMGRHLMELGLVPGPQFKDILDECFDAQLNGDFGDTESGIHYLKNLLRRKKSLPKESKEAKLK</sequence>
<dbReference type="Gene3D" id="3.30.460.10">
    <property type="entry name" value="Beta Polymerase, domain 2"/>
    <property type="match status" value="1"/>
</dbReference>
<accession>A0AAE0TAG6</accession>
<proteinExistence type="inferred from homology"/>
<dbReference type="PROSITE" id="PS50072">
    <property type="entry name" value="CSA_PPIASE_2"/>
    <property type="match status" value="1"/>
</dbReference>
<organism evidence="12 13">
    <name type="scientific">Potamilus streckersoni</name>
    <dbReference type="NCBI Taxonomy" id="2493646"/>
    <lineage>
        <taxon>Eukaryota</taxon>
        <taxon>Metazoa</taxon>
        <taxon>Spiralia</taxon>
        <taxon>Lophotrochozoa</taxon>
        <taxon>Mollusca</taxon>
        <taxon>Bivalvia</taxon>
        <taxon>Autobranchia</taxon>
        <taxon>Heteroconchia</taxon>
        <taxon>Palaeoheterodonta</taxon>
        <taxon>Unionida</taxon>
        <taxon>Unionoidea</taxon>
        <taxon>Unionidae</taxon>
        <taxon>Ambleminae</taxon>
        <taxon>Lampsilini</taxon>
        <taxon>Potamilus</taxon>
    </lineage>
</organism>
<reference evidence="12" key="1">
    <citation type="journal article" date="2021" name="Genome Biol. Evol.">
        <title>A High-Quality Reference Genome for a Parasitic Bivalve with Doubly Uniparental Inheritance (Bivalvia: Unionida).</title>
        <authorList>
            <person name="Smith C.H."/>
        </authorList>
    </citation>
    <scope>NUCLEOTIDE SEQUENCE</scope>
    <source>
        <strain evidence="12">CHS0354</strain>
    </source>
</reference>
<comment type="caution">
    <text evidence="12">The sequence shown here is derived from an EMBL/GenBank/DDBJ whole genome shotgun (WGS) entry which is preliminary data.</text>
</comment>